<dbReference type="InterPro" id="IPR010998">
    <property type="entry name" value="Integrase_recombinase_N"/>
</dbReference>
<dbReference type="Gene3D" id="1.10.150.130">
    <property type="match status" value="1"/>
</dbReference>
<comment type="caution">
    <text evidence="8">The sequence shown here is derived from an EMBL/GenBank/DDBJ whole genome shotgun (WGS) entry which is preliminary data.</text>
</comment>
<reference evidence="8 9" key="1">
    <citation type="journal article" date="2014" name="PLoS Genet.">
        <title>Phylogenetically driven sequencing of extremely halophilic archaea reveals strategies for static and dynamic osmo-response.</title>
        <authorList>
            <person name="Becker E.A."/>
            <person name="Seitzer P.M."/>
            <person name="Tritt A."/>
            <person name="Larsen D."/>
            <person name="Krusor M."/>
            <person name="Yao A.I."/>
            <person name="Wu D."/>
            <person name="Madern D."/>
            <person name="Eisen J.A."/>
            <person name="Darling A.E."/>
            <person name="Facciotti M.T."/>
        </authorList>
    </citation>
    <scope>NUCLEOTIDE SEQUENCE [LARGE SCALE GENOMIC DNA]</scope>
    <source>
        <strain evidence="8 9">JCM 13557</strain>
    </source>
</reference>
<protein>
    <submittedName>
        <fullName evidence="8">Integrase</fullName>
    </submittedName>
</protein>
<keyword evidence="2 4" id="KW-0238">DNA-binding</keyword>
<dbReference type="InterPro" id="IPR013762">
    <property type="entry name" value="Integrase-like_cat_sf"/>
</dbReference>
<dbReference type="InterPro" id="IPR044068">
    <property type="entry name" value="CB"/>
</dbReference>
<feature type="domain" description="Tyr recombinase" evidence="6">
    <location>
        <begin position="98"/>
        <end position="317"/>
    </location>
</feature>
<gene>
    <name evidence="8" type="ORF">C442_03051</name>
</gene>
<sequence>MTRRQDRSPSTRSQYKRTIPHFIKFAEEQGTLQPSEISTELVDSYVDELQGSYDADATIHTYTKNVRSWLQWLSNRNLCDESVYRILDKEEIGLSPAARDEAIPSMRASQILQHLRNKRRGTEIHALIELLWNAGPRIGGVHSSDVEDFDPENRELRFRHRPETGTRLKNGDGADRTSGDGERNVELSDRVVEAIQLYIETTRPDITDEHGREPLFTTQHGRASRSTLRRWVYKATSCRWVSIEAEDQVCDGSCCPDSDVCSHSYYPHAIRRGAIVHHLSGGLRPDLASERFDVSTKIIRKHYDPRTKRQRREDRAESVRNAWEVD</sequence>
<dbReference type="PROSITE" id="PS51898">
    <property type="entry name" value="TYR_RECOMBINASE"/>
    <property type="match status" value="1"/>
</dbReference>
<evidence type="ECO:0000256" key="5">
    <source>
        <dbReference type="SAM" id="MobiDB-lite"/>
    </source>
</evidence>
<dbReference type="Proteomes" id="UP000011623">
    <property type="component" value="Unassembled WGS sequence"/>
</dbReference>
<dbReference type="InterPro" id="IPR011010">
    <property type="entry name" value="DNA_brk_join_enz"/>
</dbReference>
<keyword evidence="3" id="KW-0233">DNA recombination</keyword>
<dbReference type="Gene3D" id="1.10.443.10">
    <property type="entry name" value="Intergrase catalytic core"/>
    <property type="match status" value="1"/>
</dbReference>
<keyword evidence="1" id="KW-0229">DNA integration</keyword>
<evidence type="ECO:0000313" key="8">
    <source>
        <dbReference type="EMBL" id="EMA25402.1"/>
    </source>
</evidence>
<dbReference type="AlphaFoldDB" id="M0KVR8"/>
<dbReference type="GO" id="GO:0003677">
    <property type="term" value="F:DNA binding"/>
    <property type="evidence" value="ECO:0007669"/>
    <property type="project" value="UniProtKB-UniRule"/>
</dbReference>
<feature type="domain" description="Core-binding (CB)" evidence="7">
    <location>
        <begin position="1"/>
        <end position="74"/>
    </location>
</feature>
<keyword evidence="9" id="KW-1185">Reference proteome</keyword>
<dbReference type="EMBL" id="AOLW01000007">
    <property type="protein sequence ID" value="EMA25402.1"/>
    <property type="molecule type" value="Genomic_DNA"/>
</dbReference>
<dbReference type="InterPro" id="IPR004107">
    <property type="entry name" value="Integrase_SAM-like_N"/>
</dbReference>
<name>M0KVR8_9EURY</name>
<evidence type="ECO:0000256" key="1">
    <source>
        <dbReference type="ARBA" id="ARBA00022908"/>
    </source>
</evidence>
<evidence type="ECO:0000259" key="7">
    <source>
        <dbReference type="PROSITE" id="PS51900"/>
    </source>
</evidence>
<dbReference type="Pfam" id="PF02899">
    <property type="entry name" value="Phage_int_SAM_1"/>
    <property type="match status" value="1"/>
</dbReference>
<dbReference type="GO" id="GO:0006310">
    <property type="term" value="P:DNA recombination"/>
    <property type="evidence" value="ECO:0007669"/>
    <property type="project" value="UniProtKB-KW"/>
</dbReference>
<accession>M0KVR8</accession>
<evidence type="ECO:0000256" key="4">
    <source>
        <dbReference type="PROSITE-ProRule" id="PRU01248"/>
    </source>
</evidence>
<dbReference type="InterPro" id="IPR002104">
    <property type="entry name" value="Integrase_catalytic"/>
</dbReference>
<organism evidence="8 9">
    <name type="scientific">Haloarcula amylolytica JCM 13557</name>
    <dbReference type="NCBI Taxonomy" id="1227452"/>
    <lineage>
        <taxon>Archaea</taxon>
        <taxon>Methanobacteriati</taxon>
        <taxon>Methanobacteriota</taxon>
        <taxon>Stenosarchaea group</taxon>
        <taxon>Halobacteria</taxon>
        <taxon>Halobacteriales</taxon>
        <taxon>Haloarculaceae</taxon>
        <taxon>Haloarcula</taxon>
    </lineage>
</organism>
<dbReference type="PROSITE" id="PS51900">
    <property type="entry name" value="CB"/>
    <property type="match status" value="1"/>
</dbReference>
<dbReference type="GO" id="GO:0015074">
    <property type="term" value="P:DNA integration"/>
    <property type="evidence" value="ECO:0007669"/>
    <property type="project" value="UniProtKB-KW"/>
</dbReference>
<evidence type="ECO:0000259" key="6">
    <source>
        <dbReference type="PROSITE" id="PS51898"/>
    </source>
</evidence>
<dbReference type="SUPFAM" id="SSF56349">
    <property type="entry name" value="DNA breaking-rejoining enzymes"/>
    <property type="match status" value="1"/>
</dbReference>
<evidence type="ECO:0000256" key="3">
    <source>
        <dbReference type="ARBA" id="ARBA00023172"/>
    </source>
</evidence>
<feature type="compositionally biased region" description="Basic and acidic residues" evidence="5">
    <location>
        <begin position="304"/>
        <end position="318"/>
    </location>
</feature>
<dbReference type="PATRIC" id="fig|1227452.3.peg.611"/>
<evidence type="ECO:0000313" key="9">
    <source>
        <dbReference type="Proteomes" id="UP000011623"/>
    </source>
</evidence>
<evidence type="ECO:0000256" key="2">
    <source>
        <dbReference type="ARBA" id="ARBA00023125"/>
    </source>
</evidence>
<feature type="region of interest" description="Disordered" evidence="5">
    <location>
        <begin position="304"/>
        <end position="326"/>
    </location>
</feature>
<feature type="region of interest" description="Disordered" evidence="5">
    <location>
        <begin position="152"/>
        <end position="184"/>
    </location>
</feature>
<proteinExistence type="predicted"/>